<dbReference type="InterPro" id="IPR000477">
    <property type="entry name" value="RT_dom"/>
</dbReference>
<reference evidence="3 4" key="1">
    <citation type="submission" date="2017-11" db="EMBL/GenBank/DDBJ databases">
        <title>Population delineation of vibrios coincides with oyster pathogenicity.</title>
        <authorList>
            <person name="Bruto M."/>
            <person name="Labreuche Y."/>
            <person name="James A."/>
            <person name="Piel D."/>
            <person name="Chenivesse S."/>
            <person name="Petton B."/>
            <person name="Polz M.F."/>
            <person name="Le Roux F."/>
        </authorList>
    </citation>
    <scope>NUCLEOTIDE SEQUENCE [LARGE SCALE GENOMIC DNA]</scope>
    <source>
        <strain evidence="3 4">1F_55</strain>
    </source>
</reference>
<feature type="domain" description="Reverse transcriptase" evidence="2">
    <location>
        <begin position="52"/>
        <end position="280"/>
    </location>
</feature>
<dbReference type="RefSeq" id="WP_017085635.1">
    <property type="nucleotide sequence ID" value="NZ_CAWNZY010000048.1"/>
</dbReference>
<dbReference type="InterPro" id="IPR043502">
    <property type="entry name" value="DNA/RNA_pol_sf"/>
</dbReference>
<dbReference type="PANTHER" id="PTHR34047:SF8">
    <property type="entry name" value="PROTEIN YKFC"/>
    <property type="match status" value="1"/>
</dbReference>
<dbReference type="PANTHER" id="PTHR34047">
    <property type="entry name" value="NUCLEAR INTRON MATURASE 1, MITOCHONDRIAL-RELATED"/>
    <property type="match status" value="1"/>
</dbReference>
<dbReference type="EMBL" id="PIGA01000037">
    <property type="protein sequence ID" value="PTP16030.1"/>
    <property type="molecule type" value="Genomic_DNA"/>
</dbReference>
<dbReference type="SUPFAM" id="SSF56672">
    <property type="entry name" value="DNA/RNA polymerases"/>
    <property type="match status" value="1"/>
</dbReference>
<gene>
    <name evidence="3" type="ORF">CWO36_19305</name>
</gene>
<comment type="caution">
    <text evidence="3">The sequence shown here is derived from an EMBL/GenBank/DDBJ whole genome shotgun (WGS) entry which is preliminary data.</text>
</comment>
<dbReference type="AlphaFoldDB" id="A0A2T5E9K4"/>
<name>A0A2T5E9K4_VIBSP</name>
<dbReference type="PROSITE" id="PS50878">
    <property type="entry name" value="RT_POL"/>
    <property type="match status" value="1"/>
</dbReference>
<organism evidence="3 4">
    <name type="scientific">Vibrio splendidus</name>
    <dbReference type="NCBI Taxonomy" id="29497"/>
    <lineage>
        <taxon>Bacteria</taxon>
        <taxon>Pseudomonadati</taxon>
        <taxon>Pseudomonadota</taxon>
        <taxon>Gammaproteobacteria</taxon>
        <taxon>Vibrionales</taxon>
        <taxon>Vibrionaceae</taxon>
        <taxon>Vibrio</taxon>
    </lineage>
</organism>
<accession>A0A2T5E9K4</accession>
<dbReference type="Proteomes" id="UP000244080">
    <property type="component" value="Unassembled WGS sequence"/>
</dbReference>
<evidence type="ECO:0000259" key="2">
    <source>
        <dbReference type="PROSITE" id="PS50878"/>
    </source>
</evidence>
<evidence type="ECO:0000313" key="4">
    <source>
        <dbReference type="Proteomes" id="UP000244080"/>
    </source>
</evidence>
<proteinExistence type="inferred from homology"/>
<protein>
    <submittedName>
        <fullName evidence="3">RNA-dependent DNA polymerase</fullName>
    </submittedName>
</protein>
<sequence length="447" mass="51944">MKKIRTQFDEHFSEENLTRIFQEIIVYSGGTGIDNINQYTFRNQQEEQIKILSRKMIAGSYDFTKYKLSLISKGRGKPPREISIPTVRDRISLRAMCDFLQKRFSQSVTFELPQNVVKKIKSGLETEIYDGYVKLDVSNFYPCVEHDLLEKQLNKRLRAHPDIKNVIFSAIKAPTVTSSKKDDKPSEIGVPQGLAISNILAAIYLQDLDKLLHSMPNTLSFRYVDDILILCNYEDAEKIAELVIAKYADNNLEIHCPIEMPHKSKIAEIADGFDYLGYQFDSCNVSVKDGNIERLKESLVGLFTSFKYSEKQSKEFLTWRINLRITGCVFEDKCKGWLFFYSEINDEQVLHKLDHYVSRLCKRFDVDIKPKKFVRAFHEISHRKRQTKYVPNFDIFTIEDKGKVLAKYFGYSLKGMRQDQIDFAFHKKVSRQIKDIESDIKDFSASG</sequence>
<evidence type="ECO:0000256" key="1">
    <source>
        <dbReference type="ARBA" id="ARBA00034120"/>
    </source>
</evidence>
<comment type="similarity">
    <text evidence="1">Belongs to the bacterial reverse transcriptase family.</text>
</comment>
<evidence type="ECO:0000313" key="3">
    <source>
        <dbReference type="EMBL" id="PTP16030.1"/>
    </source>
</evidence>
<dbReference type="Pfam" id="PF00078">
    <property type="entry name" value="RVT_1"/>
    <property type="match status" value="1"/>
</dbReference>
<dbReference type="InterPro" id="IPR051083">
    <property type="entry name" value="GrpII_Intron_Splice-Mob/Def"/>
</dbReference>